<dbReference type="Pfam" id="PF23358">
    <property type="entry name" value="OST48_MD"/>
    <property type="match status" value="1"/>
</dbReference>
<evidence type="ECO:0000256" key="8">
    <source>
        <dbReference type="RuleBase" id="RU361142"/>
    </source>
</evidence>
<comment type="similarity">
    <text evidence="3 8">Belongs to the DDOST 48 kDa subunit family.</text>
</comment>
<keyword evidence="12" id="KW-1185">Reference proteome</keyword>
<evidence type="ECO:0000256" key="3">
    <source>
        <dbReference type="ARBA" id="ARBA00008743"/>
    </source>
</evidence>
<sequence length="447" mass="48816">MFSLRGLLALSLVLISLANAKSSTGNSVLVVVEPTRQGDFSIFFDGLKGQGYDLTFRAPKDEVPPIIEYDEASFAHVVVLASETKNFAKDITPQSLITLLDLKTNIIVALSTKQTPLTSLAPEFSLILPPPGTPLISYFPKRDEPASVIPISPSKHDATNILSKNLAPIWFSGIPQARGNNPLLIPILHAPSQSFASEVDGGSADALVDSAEKGGEGLWAGSQLGVVTGFQTLGGSRITWLGGADVLSDEFARKEVSKGVASGNTQFARDVAAWTFQESLVLRIDKTEHHRLNETEPQELYTTNDQLVYSIYISKYNAKKSTWEPYSGLKDLQLEFTMLDPHVRTSLPSVAGTPGKYSTSFRAPDRHGVFKFVVDYKRKGWTHLHSSTTVPVVPPRHDEYPRFLSAAWPYYAGAISTSVAFFLFSAIWLAGEVREGTKRSAKSSKVE</sequence>
<dbReference type="Proteomes" id="UP000283269">
    <property type="component" value="Unassembled WGS sequence"/>
</dbReference>
<evidence type="ECO:0000256" key="6">
    <source>
        <dbReference type="ARBA" id="ARBA00022989"/>
    </source>
</evidence>
<reference evidence="11 12" key="1">
    <citation type="journal article" date="2018" name="Evol. Lett.">
        <title>Horizontal gene cluster transfer increased hallucinogenic mushroom diversity.</title>
        <authorList>
            <person name="Reynolds H.T."/>
            <person name="Vijayakumar V."/>
            <person name="Gluck-Thaler E."/>
            <person name="Korotkin H.B."/>
            <person name="Matheny P.B."/>
            <person name="Slot J.C."/>
        </authorList>
    </citation>
    <scope>NUCLEOTIDE SEQUENCE [LARGE SCALE GENOMIC DNA]</scope>
    <source>
        <strain evidence="11 12">2631</strain>
    </source>
</reference>
<keyword evidence="5 8" id="KW-0256">Endoplasmic reticulum</keyword>
<keyword evidence="4 8" id="KW-0812">Transmembrane</keyword>
<dbReference type="PANTHER" id="PTHR10830">
    <property type="entry name" value="DOLICHYL-DIPHOSPHOOLIGOSACCHARIDE--PROTEIN GLYCOSYLTRANSFERASE 48 KDA SUBUNIT"/>
    <property type="match status" value="1"/>
</dbReference>
<proteinExistence type="inferred from homology"/>
<dbReference type="GO" id="GO:0018279">
    <property type="term" value="P:protein N-linked glycosylation via asparagine"/>
    <property type="evidence" value="ECO:0007669"/>
    <property type="project" value="UniProtKB-UniRule"/>
</dbReference>
<accession>A0A409WV57</accession>
<dbReference type="InterPro" id="IPR005013">
    <property type="entry name" value="DDOST_48_kDa_subunit"/>
</dbReference>
<evidence type="ECO:0000256" key="4">
    <source>
        <dbReference type="ARBA" id="ARBA00022692"/>
    </source>
</evidence>
<evidence type="ECO:0000313" key="11">
    <source>
        <dbReference type="EMBL" id="PPQ82359.1"/>
    </source>
</evidence>
<keyword evidence="7 8" id="KW-0472">Membrane</keyword>
<comment type="function">
    <text evidence="8">Subunit of the oligosaccharyl transferase (OST) complex that catalyzes the initial transfer of a defined glycan (Glc(3)Man(9)GlcNAc(2) in eukaryotes) from the lipid carrier dolichol-pyrophosphate to an asparagine residue within an Asn-X-Ser/Thr consensus motif in nascent polypeptide chains, the first step in protein N-glycosylation. N-glycosylation occurs cotranslationally and the complex associates with the Sec61 complex at the channel-forming translocon complex that mediates protein translocation across the endoplasmic reticulum (ER).</text>
</comment>
<name>A0A409WV57_PSICY</name>
<gene>
    <name evidence="11" type="ORF">CVT25_008320</name>
</gene>
<keyword evidence="6 8" id="KW-1133">Transmembrane helix</keyword>
<organism evidence="11 12">
    <name type="scientific">Psilocybe cyanescens</name>
    <dbReference type="NCBI Taxonomy" id="93625"/>
    <lineage>
        <taxon>Eukaryota</taxon>
        <taxon>Fungi</taxon>
        <taxon>Dikarya</taxon>
        <taxon>Basidiomycota</taxon>
        <taxon>Agaricomycotina</taxon>
        <taxon>Agaricomycetes</taxon>
        <taxon>Agaricomycetidae</taxon>
        <taxon>Agaricales</taxon>
        <taxon>Agaricineae</taxon>
        <taxon>Strophariaceae</taxon>
        <taxon>Psilocybe</taxon>
    </lineage>
</organism>
<feature type="domain" description="OST48 middle" evidence="10">
    <location>
        <begin position="289"/>
        <end position="430"/>
    </location>
</feature>
<evidence type="ECO:0000256" key="5">
    <source>
        <dbReference type="ARBA" id="ARBA00022824"/>
    </source>
</evidence>
<feature type="transmembrane region" description="Helical" evidence="8">
    <location>
        <begin position="408"/>
        <end position="430"/>
    </location>
</feature>
<feature type="signal peptide" evidence="8">
    <location>
        <begin position="1"/>
        <end position="20"/>
    </location>
</feature>
<feature type="chain" id="PRO_5018817696" description="Dolichyl-diphosphooligosaccharide--protein glycosyltransferase subunit WBP1" evidence="8">
    <location>
        <begin position="21"/>
        <end position="447"/>
    </location>
</feature>
<dbReference type="STRING" id="93625.A0A409WV57"/>
<protein>
    <recommendedName>
        <fullName evidence="8">Dolichyl-diphosphooligosaccharide--protein glycosyltransferase subunit WBP1</fullName>
        <shortName evidence="8">Oligosaccharyl transferase subunit WBP1</shortName>
    </recommendedName>
</protein>
<dbReference type="InterPro" id="IPR055457">
    <property type="entry name" value="OST48_N"/>
</dbReference>
<dbReference type="PANTHER" id="PTHR10830:SF0">
    <property type="entry name" value="DOLICHYL-DIPHOSPHOOLIGOSACCHARIDE--PROTEIN GLYCOSYLTRANSFERASE 48 KDA SUBUNIT"/>
    <property type="match status" value="1"/>
</dbReference>
<comment type="pathway">
    <text evidence="2 8">Protein modification; protein glycosylation.</text>
</comment>
<dbReference type="UniPathway" id="UPA00378"/>
<evidence type="ECO:0000259" key="9">
    <source>
        <dbReference type="Pfam" id="PF03345"/>
    </source>
</evidence>
<evidence type="ECO:0000313" key="12">
    <source>
        <dbReference type="Proteomes" id="UP000283269"/>
    </source>
</evidence>
<dbReference type="InParanoid" id="A0A409WV57"/>
<comment type="subcellular location">
    <subcellularLocation>
        <location evidence="8">Endoplasmic reticulum membrane</location>
        <topology evidence="8">Single-pass type I membrane protein</topology>
    </subcellularLocation>
    <subcellularLocation>
        <location evidence="1">Membrane</location>
        <topology evidence="1">Single-pass type I membrane protein</topology>
    </subcellularLocation>
</comment>
<feature type="domain" description="OST48 N-terminal" evidence="9">
    <location>
        <begin position="28"/>
        <end position="275"/>
    </location>
</feature>
<dbReference type="EMBL" id="NHYD01003146">
    <property type="protein sequence ID" value="PPQ82359.1"/>
    <property type="molecule type" value="Genomic_DNA"/>
</dbReference>
<evidence type="ECO:0000256" key="2">
    <source>
        <dbReference type="ARBA" id="ARBA00004922"/>
    </source>
</evidence>
<evidence type="ECO:0000256" key="7">
    <source>
        <dbReference type="ARBA" id="ARBA00023136"/>
    </source>
</evidence>
<dbReference type="InterPro" id="IPR055459">
    <property type="entry name" value="OST48_MD"/>
</dbReference>
<dbReference type="GO" id="GO:0008250">
    <property type="term" value="C:oligosaccharyltransferase complex"/>
    <property type="evidence" value="ECO:0007669"/>
    <property type="project" value="TreeGrafter"/>
</dbReference>
<dbReference type="FunCoup" id="A0A409WV57">
    <property type="interactions" value="521"/>
</dbReference>
<dbReference type="AlphaFoldDB" id="A0A409WV57"/>
<dbReference type="OrthoDB" id="29105at2759"/>
<keyword evidence="8" id="KW-0732">Signal</keyword>
<comment type="caution">
    <text evidence="11">The sequence shown here is derived from an EMBL/GenBank/DDBJ whole genome shotgun (WGS) entry which is preliminary data.</text>
</comment>
<evidence type="ECO:0000259" key="10">
    <source>
        <dbReference type="Pfam" id="PF23358"/>
    </source>
</evidence>
<evidence type="ECO:0000256" key="1">
    <source>
        <dbReference type="ARBA" id="ARBA00004479"/>
    </source>
</evidence>
<comment type="subunit">
    <text evidence="8">Component of the oligosaccharyltransferase (OST) complex.</text>
</comment>
<dbReference type="Pfam" id="PF03345">
    <property type="entry name" value="OST48_N"/>
    <property type="match status" value="1"/>
</dbReference>